<dbReference type="CDD" id="cd00075">
    <property type="entry name" value="HATPase"/>
    <property type="match status" value="1"/>
</dbReference>
<protein>
    <recommendedName>
        <fullName evidence="3">histidine kinase</fullName>
        <ecNumber evidence="3">2.7.13.3</ecNumber>
    </recommendedName>
</protein>
<dbReference type="SMART" id="SM00387">
    <property type="entry name" value="HATPase_c"/>
    <property type="match status" value="1"/>
</dbReference>
<feature type="transmembrane region" description="Helical" evidence="11">
    <location>
        <begin position="158"/>
        <end position="178"/>
    </location>
</feature>
<feature type="domain" description="HAMP" evidence="13">
    <location>
        <begin position="179"/>
        <end position="230"/>
    </location>
</feature>
<dbReference type="InterPro" id="IPR003594">
    <property type="entry name" value="HATPase_dom"/>
</dbReference>
<evidence type="ECO:0000256" key="9">
    <source>
        <dbReference type="ARBA" id="ARBA00023012"/>
    </source>
</evidence>
<evidence type="ECO:0000259" key="12">
    <source>
        <dbReference type="PROSITE" id="PS50109"/>
    </source>
</evidence>
<dbReference type="Pfam" id="PF02518">
    <property type="entry name" value="HATPase_c"/>
    <property type="match status" value="1"/>
</dbReference>
<organism evidence="14 15">
    <name type="scientific">Oceanomicrobium pacificus</name>
    <dbReference type="NCBI Taxonomy" id="2692916"/>
    <lineage>
        <taxon>Bacteria</taxon>
        <taxon>Pseudomonadati</taxon>
        <taxon>Pseudomonadota</taxon>
        <taxon>Alphaproteobacteria</taxon>
        <taxon>Rhodobacterales</taxon>
        <taxon>Paracoccaceae</taxon>
        <taxon>Oceanomicrobium</taxon>
    </lineage>
</organism>
<dbReference type="InterPro" id="IPR003660">
    <property type="entry name" value="HAMP_dom"/>
</dbReference>
<dbReference type="Pfam" id="PF08521">
    <property type="entry name" value="2CSK_N"/>
    <property type="match status" value="1"/>
</dbReference>
<keyword evidence="10 11" id="KW-0472">Membrane</keyword>
<evidence type="ECO:0000256" key="4">
    <source>
        <dbReference type="ARBA" id="ARBA00022553"/>
    </source>
</evidence>
<dbReference type="InterPro" id="IPR003661">
    <property type="entry name" value="HisK_dim/P_dom"/>
</dbReference>
<evidence type="ECO:0000256" key="6">
    <source>
        <dbReference type="ARBA" id="ARBA00022692"/>
    </source>
</evidence>
<gene>
    <name evidence="14" type="ORF">GSH16_14375</name>
</gene>
<feature type="domain" description="Histidine kinase" evidence="12">
    <location>
        <begin position="238"/>
        <end position="451"/>
    </location>
</feature>
<keyword evidence="7" id="KW-0418">Kinase</keyword>
<dbReference type="InterPro" id="IPR004358">
    <property type="entry name" value="Sig_transdc_His_kin-like_C"/>
</dbReference>
<dbReference type="InterPro" id="IPR036890">
    <property type="entry name" value="HATPase_C_sf"/>
</dbReference>
<dbReference type="Gene3D" id="1.10.287.130">
    <property type="match status" value="1"/>
</dbReference>
<dbReference type="InterPro" id="IPR006311">
    <property type="entry name" value="TAT_signal"/>
</dbReference>
<dbReference type="PROSITE" id="PS51318">
    <property type="entry name" value="TAT"/>
    <property type="match status" value="1"/>
</dbReference>
<dbReference type="Pfam" id="PF00672">
    <property type="entry name" value="HAMP"/>
    <property type="match status" value="1"/>
</dbReference>
<dbReference type="SUPFAM" id="SSF55874">
    <property type="entry name" value="ATPase domain of HSP90 chaperone/DNA topoisomerase II/histidine kinase"/>
    <property type="match status" value="1"/>
</dbReference>
<keyword evidence="5" id="KW-0808">Transferase</keyword>
<dbReference type="AlphaFoldDB" id="A0A6B0U700"/>
<proteinExistence type="predicted"/>
<dbReference type="PANTHER" id="PTHR45436">
    <property type="entry name" value="SENSOR HISTIDINE KINASE YKOH"/>
    <property type="match status" value="1"/>
</dbReference>
<dbReference type="PROSITE" id="PS50885">
    <property type="entry name" value="HAMP"/>
    <property type="match status" value="1"/>
</dbReference>
<evidence type="ECO:0000256" key="8">
    <source>
        <dbReference type="ARBA" id="ARBA00022989"/>
    </source>
</evidence>
<accession>A0A6B0U700</accession>
<dbReference type="CDD" id="cd00082">
    <property type="entry name" value="HisKA"/>
    <property type="match status" value="1"/>
</dbReference>
<keyword evidence="9" id="KW-0902">Two-component regulatory system</keyword>
<dbReference type="EC" id="2.7.13.3" evidence="3"/>
<evidence type="ECO:0000313" key="15">
    <source>
        <dbReference type="Proteomes" id="UP000436016"/>
    </source>
</evidence>
<dbReference type="EMBL" id="WUWG01000007">
    <property type="protein sequence ID" value="MXU66631.1"/>
    <property type="molecule type" value="Genomic_DNA"/>
</dbReference>
<evidence type="ECO:0000256" key="10">
    <source>
        <dbReference type="ARBA" id="ARBA00023136"/>
    </source>
</evidence>
<dbReference type="Proteomes" id="UP000436016">
    <property type="component" value="Unassembled WGS sequence"/>
</dbReference>
<reference evidence="14 15" key="1">
    <citation type="submission" date="2019-12" db="EMBL/GenBank/DDBJ databases">
        <title>Strain KN286 was isolated from seawater, which was collected from Caroline Seamount in the tropical western Pacific.</title>
        <authorList>
            <person name="Wang Q."/>
        </authorList>
    </citation>
    <scope>NUCLEOTIDE SEQUENCE [LARGE SCALE GENOMIC DNA]</scope>
    <source>
        <strain evidence="14 15">KN286</strain>
    </source>
</reference>
<keyword evidence="6 11" id="KW-0812">Transmembrane</keyword>
<dbReference type="PROSITE" id="PS50109">
    <property type="entry name" value="HIS_KIN"/>
    <property type="match status" value="1"/>
</dbReference>
<evidence type="ECO:0000256" key="1">
    <source>
        <dbReference type="ARBA" id="ARBA00000085"/>
    </source>
</evidence>
<name>A0A6B0U700_9RHOB</name>
<dbReference type="InterPro" id="IPR036097">
    <property type="entry name" value="HisK_dim/P_sf"/>
</dbReference>
<keyword evidence="8 11" id="KW-1133">Transmembrane helix</keyword>
<evidence type="ECO:0000259" key="13">
    <source>
        <dbReference type="PROSITE" id="PS50885"/>
    </source>
</evidence>
<evidence type="ECO:0000256" key="5">
    <source>
        <dbReference type="ARBA" id="ARBA00022679"/>
    </source>
</evidence>
<dbReference type="GO" id="GO:0000155">
    <property type="term" value="F:phosphorelay sensor kinase activity"/>
    <property type="evidence" value="ECO:0007669"/>
    <property type="project" value="InterPro"/>
</dbReference>
<dbReference type="GO" id="GO:0005886">
    <property type="term" value="C:plasma membrane"/>
    <property type="evidence" value="ECO:0007669"/>
    <property type="project" value="TreeGrafter"/>
</dbReference>
<comment type="catalytic activity">
    <reaction evidence="1">
        <text>ATP + protein L-histidine = ADP + protein N-phospho-L-histidine.</text>
        <dbReference type="EC" id="2.7.13.3"/>
    </reaction>
</comment>
<dbReference type="Gene3D" id="3.30.565.10">
    <property type="entry name" value="Histidine kinase-like ATPase, C-terminal domain"/>
    <property type="match status" value="1"/>
</dbReference>
<keyword evidence="15" id="KW-1185">Reference proteome</keyword>
<evidence type="ECO:0000256" key="11">
    <source>
        <dbReference type="SAM" id="Phobius"/>
    </source>
</evidence>
<dbReference type="InterPro" id="IPR050428">
    <property type="entry name" value="TCS_sensor_his_kinase"/>
</dbReference>
<keyword evidence="4" id="KW-0597">Phosphoprotein</keyword>
<evidence type="ECO:0000256" key="7">
    <source>
        <dbReference type="ARBA" id="ARBA00022777"/>
    </source>
</evidence>
<comment type="caution">
    <text evidence="14">The sequence shown here is derived from an EMBL/GenBank/DDBJ whole genome shotgun (WGS) entry which is preliminary data.</text>
</comment>
<dbReference type="InterPro" id="IPR013727">
    <property type="entry name" value="2CSK_N"/>
</dbReference>
<feature type="transmembrane region" description="Helical" evidence="11">
    <location>
        <begin position="7"/>
        <end position="26"/>
    </location>
</feature>
<evidence type="ECO:0000313" key="14">
    <source>
        <dbReference type="EMBL" id="MXU66631.1"/>
    </source>
</evidence>
<sequence>MSLRRRLFLQMLGVAAVLSVALYLTVRTVAERAAEATQDNILAASATAIAEAARAADQGILVDIPYAAFAMLGAVSEDRVFYRILANDETITGYEDLPMPGPGGAGPAYLTSPYRDTVVRIVRLNRQLPVDGRPVDLGIVVAQTRLAQDAIARRVANVAAGLGIGFFLLAGLLGGLAAQSTLRPLRRLAGAVSRRGPSDLRPVDHSAPSELQPLLSALNGFIGRLRAALDRTETLIAEAAHHVRTPLATVRIQTEIALRNTDDDATRRTLRAVIRAVEESARSAGQLLDHAMVSYRSDHMDRGPVDLARRLSEMVHSVTPAADLRDIDLHLSGVDQPAAITGDEVLIDAALRNLLDNAVKYSPADARIEAALAPGDGWFWIEIRDRGRGIGEAGGAELATRFRRGANVGDIVGSGLGLSIVEEVARAHGGRFSLENREGGGTCARLELPRT</sequence>
<dbReference type="SUPFAM" id="SSF47384">
    <property type="entry name" value="Homodimeric domain of signal transducing histidine kinase"/>
    <property type="match status" value="1"/>
</dbReference>
<dbReference type="PRINTS" id="PR00344">
    <property type="entry name" value="BCTRLSENSOR"/>
</dbReference>
<evidence type="ECO:0000256" key="3">
    <source>
        <dbReference type="ARBA" id="ARBA00012438"/>
    </source>
</evidence>
<dbReference type="InterPro" id="IPR005467">
    <property type="entry name" value="His_kinase_dom"/>
</dbReference>
<evidence type="ECO:0000256" key="2">
    <source>
        <dbReference type="ARBA" id="ARBA00004370"/>
    </source>
</evidence>
<comment type="subcellular location">
    <subcellularLocation>
        <location evidence="2">Membrane</location>
    </subcellularLocation>
</comment>
<dbReference type="PANTHER" id="PTHR45436:SF1">
    <property type="entry name" value="SENSOR PROTEIN QSEC"/>
    <property type="match status" value="1"/>
</dbReference>